<dbReference type="InterPro" id="IPR032465">
    <property type="entry name" value="ACMSD"/>
</dbReference>
<dbReference type="GO" id="GO:0016787">
    <property type="term" value="F:hydrolase activity"/>
    <property type="evidence" value="ECO:0007669"/>
    <property type="project" value="UniProtKB-KW"/>
</dbReference>
<name>A0A975B343_9BACT</name>
<evidence type="ECO:0000313" key="3">
    <source>
        <dbReference type="EMBL" id="QTA77904.1"/>
    </source>
</evidence>
<dbReference type="GO" id="GO:0016831">
    <property type="term" value="F:carboxy-lyase activity"/>
    <property type="evidence" value="ECO:0007669"/>
    <property type="project" value="InterPro"/>
</dbReference>
<organism evidence="3 4">
    <name type="scientific">Desulfonema limicola</name>
    <dbReference type="NCBI Taxonomy" id="45656"/>
    <lineage>
        <taxon>Bacteria</taxon>
        <taxon>Pseudomonadati</taxon>
        <taxon>Thermodesulfobacteriota</taxon>
        <taxon>Desulfobacteria</taxon>
        <taxon>Desulfobacterales</taxon>
        <taxon>Desulfococcaceae</taxon>
        <taxon>Desulfonema</taxon>
    </lineage>
</organism>
<evidence type="ECO:0000256" key="1">
    <source>
        <dbReference type="ARBA" id="ARBA00023239"/>
    </source>
</evidence>
<dbReference type="KEGG" id="dli:dnl_01020"/>
<dbReference type="Proteomes" id="UP000663720">
    <property type="component" value="Chromosome"/>
</dbReference>
<gene>
    <name evidence="3" type="ORF">dnl_01020</name>
</gene>
<keyword evidence="1" id="KW-0456">Lyase</keyword>
<accession>A0A975B343</accession>
<dbReference type="GO" id="GO:0005737">
    <property type="term" value="C:cytoplasm"/>
    <property type="evidence" value="ECO:0007669"/>
    <property type="project" value="TreeGrafter"/>
</dbReference>
<evidence type="ECO:0000259" key="2">
    <source>
        <dbReference type="Pfam" id="PF04909"/>
    </source>
</evidence>
<dbReference type="GO" id="GO:0019748">
    <property type="term" value="P:secondary metabolic process"/>
    <property type="evidence" value="ECO:0007669"/>
    <property type="project" value="TreeGrafter"/>
</dbReference>
<keyword evidence="3" id="KW-0378">Hydrolase</keyword>
<dbReference type="Pfam" id="PF04909">
    <property type="entry name" value="Amidohydro_2"/>
    <property type="match status" value="1"/>
</dbReference>
<keyword evidence="4" id="KW-1185">Reference proteome</keyword>
<sequence length="299" mass="34268">MFKNKLPAINDIEGDRVPKSFPFIIDAHVHIFPDGIFKSVWKWFDKYGYPIRYKFNALDLLNFLLLHGISHIIALQYAHKPGISNGLNQFMAEVCSRFPQKVTGMATVFPGEKGAGDILKNAFDMGLKGVKLHAHVQCFDMNSRDMNPIYELCSYENMPIVMHAGREPSSPAYLCNPYSLCSAEKLEQVIKSYPDLKICVPHLGVNEYLEYKQLIEKYDNLWLDTAMVMTDYFPGNKPFPLNEMRADRIMYGSDFPNIPFAWDRELKQIEKLEIPNNILNLVLGKNACEFFSIPEPEGL</sequence>
<dbReference type="InterPro" id="IPR006680">
    <property type="entry name" value="Amidohydro-rel"/>
</dbReference>
<evidence type="ECO:0000313" key="4">
    <source>
        <dbReference type="Proteomes" id="UP000663720"/>
    </source>
</evidence>
<feature type="domain" description="Amidohydrolase-related" evidence="2">
    <location>
        <begin position="25"/>
        <end position="291"/>
    </location>
</feature>
<reference evidence="3" key="1">
    <citation type="journal article" date="2021" name="Microb. Physiol.">
        <title>Proteogenomic Insights into the Physiology of Marine, Sulfate-Reducing, Filamentous Desulfonema limicola and Desulfonema magnum.</title>
        <authorList>
            <person name="Schnaars V."/>
            <person name="Wohlbrand L."/>
            <person name="Scheve S."/>
            <person name="Hinrichs C."/>
            <person name="Reinhardt R."/>
            <person name="Rabus R."/>
        </authorList>
    </citation>
    <scope>NUCLEOTIDE SEQUENCE</scope>
    <source>
        <strain evidence="3">5ac10</strain>
    </source>
</reference>
<dbReference type="Gene3D" id="3.20.20.140">
    <property type="entry name" value="Metal-dependent hydrolases"/>
    <property type="match status" value="1"/>
</dbReference>
<proteinExistence type="predicted"/>
<dbReference type="CDD" id="cd01292">
    <property type="entry name" value="metallo-dependent_hydrolases"/>
    <property type="match status" value="1"/>
</dbReference>
<protein>
    <submittedName>
        <fullName evidence="3">Metal-dependent hydrolase, amidohydrolase-related</fullName>
    </submittedName>
</protein>
<dbReference type="AlphaFoldDB" id="A0A975B343"/>
<dbReference type="PANTHER" id="PTHR21240:SF28">
    <property type="entry name" value="ISO-OROTATE DECARBOXYLASE (EUROFUNG)"/>
    <property type="match status" value="1"/>
</dbReference>
<dbReference type="PANTHER" id="PTHR21240">
    <property type="entry name" value="2-AMINO-3-CARBOXYLMUCONATE-6-SEMIALDEHYDE DECARBOXYLASE"/>
    <property type="match status" value="1"/>
</dbReference>
<dbReference type="SUPFAM" id="SSF51556">
    <property type="entry name" value="Metallo-dependent hydrolases"/>
    <property type="match status" value="1"/>
</dbReference>
<dbReference type="EMBL" id="CP061799">
    <property type="protein sequence ID" value="QTA77904.1"/>
    <property type="molecule type" value="Genomic_DNA"/>
</dbReference>
<dbReference type="InterPro" id="IPR032466">
    <property type="entry name" value="Metal_Hydrolase"/>
</dbReference>